<evidence type="ECO:0000256" key="6">
    <source>
        <dbReference type="ARBA" id="ARBA00023136"/>
    </source>
</evidence>
<dbReference type="InterPro" id="IPR002259">
    <property type="entry name" value="Eqnu_transpt"/>
</dbReference>
<dbReference type="GO" id="GO:0005886">
    <property type="term" value="C:plasma membrane"/>
    <property type="evidence" value="ECO:0007669"/>
    <property type="project" value="TreeGrafter"/>
</dbReference>
<comment type="subcellular location">
    <subcellularLocation>
        <location evidence="1">Membrane</location>
        <topology evidence="1">Multi-pass membrane protein</topology>
    </subcellularLocation>
</comment>
<feature type="transmembrane region" description="Helical" evidence="8">
    <location>
        <begin position="251"/>
        <end position="270"/>
    </location>
</feature>
<dbReference type="PANTHER" id="PTHR10332">
    <property type="entry name" value="EQUILIBRATIVE NUCLEOSIDE TRANSPORTER"/>
    <property type="match status" value="1"/>
</dbReference>
<keyword evidence="6 8" id="KW-0472">Membrane</keyword>
<feature type="transmembrane region" description="Helical" evidence="8">
    <location>
        <begin position="462"/>
        <end position="482"/>
    </location>
</feature>
<organism evidence="9 10">
    <name type="scientific">Saccharomyces pastorianus</name>
    <name type="common">Lager yeast</name>
    <name type="synonym">Saccharomyces cerevisiae x Saccharomyces eubayanus</name>
    <dbReference type="NCBI Taxonomy" id="27292"/>
    <lineage>
        <taxon>Eukaryota</taxon>
        <taxon>Fungi</taxon>
        <taxon>Dikarya</taxon>
        <taxon>Ascomycota</taxon>
        <taxon>Saccharomycotina</taxon>
        <taxon>Saccharomycetes</taxon>
        <taxon>Saccharomycetales</taxon>
        <taxon>Saccharomycetaceae</taxon>
        <taxon>Saccharomyces</taxon>
    </lineage>
</organism>
<evidence type="ECO:0000256" key="7">
    <source>
        <dbReference type="SAM" id="MobiDB-lite"/>
    </source>
</evidence>
<name>A0A6C1E1I5_SACPS</name>
<keyword evidence="4 8" id="KW-0812">Transmembrane</keyword>
<dbReference type="SUPFAM" id="SSF103473">
    <property type="entry name" value="MFS general substrate transporter"/>
    <property type="match status" value="2"/>
</dbReference>
<dbReference type="PANTHER" id="PTHR10332:SF88">
    <property type="entry name" value="EQUILIBRATIVE NUCLEOSIDE TRANSPORTER 1, ISOFORM A"/>
    <property type="match status" value="1"/>
</dbReference>
<feature type="compositionally biased region" description="Basic and acidic residues" evidence="7">
    <location>
        <begin position="30"/>
        <end position="49"/>
    </location>
</feature>
<evidence type="ECO:0000256" key="4">
    <source>
        <dbReference type="ARBA" id="ARBA00022692"/>
    </source>
</evidence>
<dbReference type="InterPro" id="IPR036259">
    <property type="entry name" value="MFS_trans_sf"/>
</dbReference>
<feature type="transmembrane region" description="Helical" evidence="8">
    <location>
        <begin position="423"/>
        <end position="442"/>
    </location>
</feature>
<gene>
    <name evidence="9" type="primary">FUN26_2</name>
    <name evidence="9" type="ORF">GRS66_005644</name>
</gene>
<dbReference type="AlphaFoldDB" id="A0A6C1E1I5"/>
<dbReference type="InterPro" id="IPR034764">
    <property type="entry name" value="ENT1/ENT2"/>
</dbReference>
<keyword evidence="10" id="KW-1185">Reference proteome</keyword>
<keyword evidence="5 8" id="KW-1133">Transmembrane helix</keyword>
<feature type="compositionally biased region" description="Basic and acidic residues" evidence="7">
    <location>
        <begin position="1"/>
        <end position="16"/>
    </location>
</feature>
<comment type="similarity">
    <text evidence="2">Belongs to the SLC29A/ENT transporter (TC 2.A.57) family.</text>
</comment>
<evidence type="ECO:0000256" key="1">
    <source>
        <dbReference type="ARBA" id="ARBA00004141"/>
    </source>
</evidence>
<accession>A0A6C1E1I5</accession>
<feature type="transmembrane region" description="Helical" evidence="8">
    <location>
        <begin position="218"/>
        <end position="239"/>
    </location>
</feature>
<keyword evidence="3" id="KW-0813">Transport</keyword>
<dbReference type="NCBIfam" id="TIGR00939">
    <property type="entry name" value="2a57"/>
    <property type="match status" value="1"/>
</dbReference>
<dbReference type="GO" id="GO:0034257">
    <property type="term" value="F:nicotinamide riboside transmembrane transporter activity"/>
    <property type="evidence" value="ECO:0007669"/>
    <property type="project" value="TreeGrafter"/>
</dbReference>
<evidence type="ECO:0000256" key="3">
    <source>
        <dbReference type="ARBA" id="ARBA00022448"/>
    </source>
</evidence>
<feature type="region of interest" description="Disordered" evidence="7">
    <location>
        <begin position="1"/>
        <end position="57"/>
    </location>
</feature>
<protein>
    <submittedName>
        <fullName evidence="9">Nucleoside transmembrane transporter fun26</fullName>
    </submittedName>
</protein>
<evidence type="ECO:0000313" key="10">
    <source>
        <dbReference type="Proteomes" id="UP000501346"/>
    </source>
</evidence>
<feature type="transmembrane region" description="Helical" evidence="8">
    <location>
        <begin position="153"/>
        <end position="176"/>
    </location>
</feature>
<dbReference type="EMBL" id="CP048998">
    <property type="protein sequence ID" value="QID83196.1"/>
    <property type="molecule type" value="Genomic_DNA"/>
</dbReference>
<sequence>MLDVKMSSRADTDNPKHFTLVAPEPALADTHAEEPPRSREEFEPEGNEHLDDDGDDDYERQHSVSIEPLDTLPLKKKLRNFSYITFFTIGIGLLWPWNCILSASQYFKHDIFKDTSIWAKIFTSSMMSFSTISAMLFNIYLARRQYKYSRRVMNGLVWEIIVFLVMCFFTILHFLLPKWFNFMFIMGLVVISSMGTAMTQNGIMAIANVFGSEYSQGVMVGQAVAGVLPSLVLFALSFIENSSVSTTGGILLYFFTTTLVVTVCVVMFSVSKIGRKVAESWNVEDGRLSDVLVGSLRSSEEEIRIVGRIDQVDDDDDDDHDHDHGHNNNSDDDDEGEELQLKVPFEVLFAKLKYLVLSIFTTFVVTLVFPVFASATYVTGLPLTNAQYIPLIFTLWNLGDLYGRVIADWPMFRDQNFTPRKTFIYSLLRVAAIPLFLVFTAITSSSSGNEDRNGSVVVDLCYMLLQFLFGVTNGHVISMSFMKVPEQLDNDDEKEAAGGFTNIFVSTGLALGSILSYVFVFVIDSIIR</sequence>
<dbReference type="GO" id="GO:0000329">
    <property type="term" value="C:fungal-type vacuole membrane"/>
    <property type="evidence" value="ECO:0007669"/>
    <property type="project" value="TreeGrafter"/>
</dbReference>
<feature type="region of interest" description="Disordered" evidence="7">
    <location>
        <begin position="312"/>
        <end position="336"/>
    </location>
</feature>
<evidence type="ECO:0000256" key="8">
    <source>
        <dbReference type="SAM" id="Phobius"/>
    </source>
</evidence>
<dbReference type="PRINTS" id="PR01130">
    <property type="entry name" value="DERENTRNSPRT"/>
</dbReference>
<dbReference type="Proteomes" id="UP000501346">
    <property type="component" value="Chromosome SeI"/>
</dbReference>
<feature type="transmembrane region" description="Helical" evidence="8">
    <location>
        <begin position="354"/>
        <end position="373"/>
    </location>
</feature>
<dbReference type="Pfam" id="PF01733">
    <property type="entry name" value="Nucleoside_tran"/>
    <property type="match status" value="1"/>
</dbReference>
<dbReference type="OrthoDB" id="46396at2759"/>
<feature type="transmembrane region" description="Helical" evidence="8">
    <location>
        <begin position="385"/>
        <end position="402"/>
    </location>
</feature>
<dbReference type="PIRSF" id="PIRSF016379">
    <property type="entry name" value="ENT"/>
    <property type="match status" value="1"/>
</dbReference>
<feature type="transmembrane region" description="Helical" evidence="8">
    <location>
        <begin position="503"/>
        <end position="523"/>
    </location>
</feature>
<dbReference type="GO" id="GO:0015205">
    <property type="term" value="F:nucleobase transmembrane transporter activity"/>
    <property type="evidence" value="ECO:0007669"/>
    <property type="project" value="TreeGrafter"/>
</dbReference>
<evidence type="ECO:0000313" key="9">
    <source>
        <dbReference type="EMBL" id="QID83196.1"/>
    </source>
</evidence>
<evidence type="ECO:0000256" key="2">
    <source>
        <dbReference type="ARBA" id="ARBA00007965"/>
    </source>
</evidence>
<reference evidence="9 10" key="1">
    <citation type="journal article" date="2019" name="BMC Genomics">
        <title>Chromosome level assembly and comparative genome analysis confirm lager-brewing yeasts originated from a single hybridization.</title>
        <authorList>
            <person name="Salazar A.N."/>
            <person name="Gorter de Vries A.R."/>
            <person name="van den Broek M."/>
            <person name="Brouwers N."/>
            <person name="de la Torre Cortes P."/>
            <person name="Kuijpers N.G.A."/>
            <person name="Daran J.G."/>
            <person name="Abeel T."/>
        </authorList>
    </citation>
    <scope>NUCLEOTIDE SEQUENCE [LARGE SCALE GENOMIC DNA]</scope>
    <source>
        <strain evidence="9 10">CBS 1483</strain>
    </source>
</reference>
<feature type="transmembrane region" description="Helical" evidence="8">
    <location>
        <begin position="117"/>
        <end position="141"/>
    </location>
</feature>
<feature type="transmembrane region" description="Helical" evidence="8">
    <location>
        <begin position="81"/>
        <end position="97"/>
    </location>
</feature>
<evidence type="ECO:0000256" key="5">
    <source>
        <dbReference type="ARBA" id="ARBA00022989"/>
    </source>
</evidence>
<proteinExistence type="inferred from homology"/>
<feature type="transmembrane region" description="Helical" evidence="8">
    <location>
        <begin position="182"/>
        <end position="206"/>
    </location>
</feature>